<dbReference type="AlphaFoldDB" id="A0A521F8F5"/>
<organism evidence="1 2">
    <name type="scientific">Flavobacterium nitrogenifigens</name>
    <dbReference type="NCBI Taxonomy" id="1617283"/>
    <lineage>
        <taxon>Bacteria</taxon>
        <taxon>Pseudomonadati</taxon>
        <taxon>Bacteroidota</taxon>
        <taxon>Flavobacteriia</taxon>
        <taxon>Flavobacteriales</taxon>
        <taxon>Flavobacteriaceae</taxon>
        <taxon>Flavobacterium</taxon>
    </lineage>
</organism>
<proteinExistence type="predicted"/>
<keyword evidence="2" id="KW-1185">Reference proteome</keyword>
<dbReference type="Proteomes" id="UP000319267">
    <property type="component" value="Unassembled WGS sequence"/>
</dbReference>
<protein>
    <submittedName>
        <fullName evidence="1">Uncharacterized protein</fullName>
    </submittedName>
</protein>
<dbReference type="EMBL" id="FXTQ01000007">
    <property type="protein sequence ID" value="SMO92437.1"/>
    <property type="molecule type" value="Genomic_DNA"/>
</dbReference>
<sequence length="324" mass="38404">MENIIISESEKKEICKELKNGFTSFFHFSLKLIEDLSEENNNLKFAVVNMQISLELFLKYYFLMIDEPERVFTIKNRNRRFRDFSEVLKSYYSISGNNYYADKKNLISILESRNDIVHKGKYKKWDDDLANYIITCIFFIQGNFKNLTSETLLGTQYHPHKLSNNWTWKTGSSKFARKIADKFDDEPLECPHCYSRSLINKEIFEFDDQGEIENYQCLTCLCEVDTQIHGALIECCECNKKAYYVDKLNIQSDKTHLGACFNCGNKMDLRHCENCDKFYFHDLQEEENEFDENYFCSNDCVEVFKEDYDRLNKKNADTIENTNI</sequence>
<reference evidence="1 2" key="1">
    <citation type="submission" date="2017-05" db="EMBL/GenBank/DDBJ databases">
        <authorList>
            <person name="Varghese N."/>
            <person name="Submissions S."/>
        </authorList>
    </citation>
    <scope>NUCLEOTIDE SEQUENCE [LARGE SCALE GENOMIC DNA]</scope>
    <source>
        <strain evidence="1 2">DSM 29982</strain>
    </source>
</reference>
<name>A0A521F8F5_9FLAO</name>
<dbReference type="RefSeq" id="WP_111376296.1">
    <property type="nucleotide sequence ID" value="NZ_CP043612.1"/>
</dbReference>
<evidence type="ECO:0000313" key="1">
    <source>
        <dbReference type="EMBL" id="SMO92437.1"/>
    </source>
</evidence>
<accession>A0A521F8F5</accession>
<evidence type="ECO:0000313" key="2">
    <source>
        <dbReference type="Proteomes" id="UP000319267"/>
    </source>
</evidence>
<dbReference type="OrthoDB" id="9837352at2"/>
<gene>
    <name evidence="1" type="ORF">SAMN06265220_10771</name>
</gene>